<dbReference type="SUPFAM" id="SSF50346">
    <property type="entry name" value="PRC-barrel domain"/>
    <property type="match status" value="1"/>
</dbReference>
<reference evidence="1 2" key="1">
    <citation type="submission" date="2023-02" db="EMBL/GenBank/DDBJ databases">
        <title>Defining the Infant Male Urobiome and Moving Towards Mechanisms in Urobiome Research.</title>
        <authorList>
            <person name="Reasoner S."/>
            <person name="Flores V."/>
            <person name="Van Horn G."/>
            <person name="Morales G."/>
            <person name="Peard L."/>
            <person name="Abelson B."/>
            <person name="Manuel C."/>
            <person name="Lee J."/>
            <person name="Baker B."/>
            <person name="Williams T."/>
            <person name="Schmitz J."/>
            <person name="Clayton D."/>
            <person name="Hadjifrangiskou M."/>
        </authorList>
    </citation>
    <scope>NUCLEOTIDE SEQUENCE [LARGE SCALE GENOMIC DNA]</scope>
    <source>
        <strain evidence="1 2">AS1053</strain>
    </source>
</reference>
<accession>A0ABT5V6P8</accession>
<dbReference type="RefSeq" id="WP_274778474.1">
    <property type="nucleotide sequence ID" value="NZ_JARBHI010000007.1"/>
</dbReference>
<protein>
    <submittedName>
        <fullName evidence="1">PRC-barrel domain containing protein</fullName>
    </submittedName>
</protein>
<dbReference type="EMBL" id="JARBHI010000007">
    <property type="protein sequence ID" value="MDE1656255.1"/>
    <property type="molecule type" value="Genomic_DNA"/>
</dbReference>
<comment type="caution">
    <text evidence="1">The sequence shown here is derived from an EMBL/GenBank/DDBJ whole genome shotgun (WGS) entry which is preliminary data.</text>
</comment>
<dbReference type="InterPro" id="IPR011033">
    <property type="entry name" value="PRC_barrel-like_sf"/>
</dbReference>
<dbReference type="Gene3D" id="3.90.50.10">
    <property type="entry name" value="Photosynthetic Reaction Center, subunit H, domain 2"/>
    <property type="match status" value="1"/>
</dbReference>
<dbReference type="Proteomes" id="UP001219297">
    <property type="component" value="Unassembled WGS sequence"/>
</dbReference>
<proteinExistence type="predicted"/>
<evidence type="ECO:0000313" key="2">
    <source>
        <dbReference type="Proteomes" id="UP001219297"/>
    </source>
</evidence>
<gene>
    <name evidence="1" type="ORF">PWJ81_04135</name>
</gene>
<organism evidence="1 2">
    <name type="scientific">Actinotignum sanguinis</name>
    <dbReference type="NCBI Taxonomy" id="1445614"/>
    <lineage>
        <taxon>Bacteria</taxon>
        <taxon>Bacillati</taxon>
        <taxon>Actinomycetota</taxon>
        <taxon>Actinomycetes</taxon>
        <taxon>Actinomycetales</taxon>
        <taxon>Actinomycetaceae</taxon>
        <taxon>Actinotignum</taxon>
    </lineage>
</organism>
<name>A0ABT5V6P8_9ACTO</name>
<dbReference type="InterPro" id="IPR014747">
    <property type="entry name" value="Bac_photo_RC_H_C"/>
</dbReference>
<evidence type="ECO:0000313" key="1">
    <source>
        <dbReference type="EMBL" id="MDE1656255.1"/>
    </source>
</evidence>
<keyword evidence="2" id="KW-1185">Reference proteome</keyword>
<sequence length="115" mass="12371">MADNSTVQDVLDATAYDRSEAEIGPVREVFLDNASGQPTFALIGRGLFNLRSALVPLRGSRLVEGKLILAVSAEAVASAPAWSVEDGLTEDQQQRIYEHFTLTDIADGNEHAIDA</sequence>